<dbReference type="InterPro" id="IPR029071">
    <property type="entry name" value="Ubiquitin-like_domsf"/>
</dbReference>
<dbReference type="Gene3D" id="3.10.20.90">
    <property type="entry name" value="Phosphatidylinositol 3-kinase Catalytic Subunit, Chain A, domain 1"/>
    <property type="match status" value="2"/>
</dbReference>
<accession>A0A9B0WXQ4</accession>
<evidence type="ECO:0000256" key="2">
    <source>
        <dbReference type="ARBA" id="ARBA00022490"/>
    </source>
</evidence>
<dbReference type="OrthoDB" id="1885901at2759"/>
<dbReference type="RefSeq" id="XP_006871816.1">
    <property type="nucleotide sequence ID" value="XM_006871754.1"/>
</dbReference>
<dbReference type="InterPro" id="IPR047154">
    <property type="entry name" value="UBL4A-like"/>
</dbReference>
<dbReference type="PANTHER" id="PTHR46555">
    <property type="entry name" value="UBIQUITIN-LIKE PROTEIN 4A"/>
    <property type="match status" value="1"/>
</dbReference>
<proteinExistence type="predicted"/>
<reference evidence="6" key="1">
    <citation type="submission" date="2025-08" db="UniProtKB">
        <authorList>
            <consortium name="RefSeq"/>
        </authorList>
    </citation>
    <scope>IDENTIFICATION</scope>
    <source>
        <tissue evidence="6">Spleen</tissue>
    </source>
</reference>
<gene>
    <name evidence="6" type="primary">ISG15</name>
</gene>
<dbReference type="GeneID" id="102816025"/>
<dbReference type="PROSITE" id="PS50053">
    <property type="entry name" value="UBIQUITIN_2"/>
    <property type="match status" value="2"/>
</dbReference>
<feature type="domain" description="Ubiquitin-like" evidence="4">
    <location>
        <begin position="105"/>
        <end position="180"/>
    </location>
</feature>
<dbReference type="Pfam" id="PF00240">
    <property type="entry name" value="ubiquitin"/>
    <property type="match status" value="2"/>
</dbReference>
<evidence type="ECO:0000313" key="5">
    <source>
        <dbReference type="Proteomes" id="UP000504623"/>
    </source>
</evidence>
<keyword evidence="2" id="KW-0963">Cytoplasm</keyword>
<sequence length="184" mass="20205">MRGGSLSPASTSARAGSWAARQEDQSGWDLKVRMLSGQEISVPLTNSMMLSELKQLVAKQMDIPAFQQRLGHPDGRELQNGVPLISQGLSPGSTVLLVVKKCEPMSILVHNNQGRSRAYSVQLTDTVAQLKQQVSQQERVQVDHFSLTFQGRPLQDSEMLGKYDLTPQCTLFMNLGLRGGGDRP</sequence>
<dbReference type="PANTHER" id="PTHR46555:SF1">
    <property type="entry name" value="UBIQUITIN-LIKE PROTEIN 4A"/>
    <property type="match status" value="1"/>
</dbReference>
<dbReference type="Proteomes" id="UP000504623">
    <property type="component" value="Unplaced"/>
</dbReference>
<dbReference type="GO" id="GO:0051087">
    <property type="term" value="F:protein-folding chaperone binding"/>
    <property type="evidence" value="ECO:0007669"/>
    <property type="project" value="TreeGrafter"/>
</dbReference>
<dbReference type="GO" id="GO:0071816">
    <property type="term" value="P:tail-anchored membrane protein insertion into ER membrane"/>
    <property type="evidence" value="ECO:0007669"/>
    <property type="project" value="TreeGrafter"/>
</dbReference>
<organism evidence="5 6">
    <name type="scientific">Chrysochloris asiatica</name>
    <name type="common">Cape golden mole</name>
    <dbReference type="NCBI Taxonomy" id="185453"/>
    <lineage>
        <taxon>Eukaryota</taxon>
        <taxon>Metazoa</taxon>
        <taxon>Chordata</taxon>
        <taxon>Craniata</taxon>
        <taxon>Vertebrata</taxon>
        <taxon>Euteleostomi</taxon>
        <taxon>Mammalia</taxon>
        <taxon>Eutheria</taxon>
        <taxon>Afrotheria</taxon>
        <taxon>Chrysochloridae</taxon>
        <taxon>Chrysochlorinae</taxon>
        <taxon>Chrysochloris</taxon>
    </lineage>
</organism>
<evidence type="ECO:0000256" key="1">
    <source>
        <dbReference type="ARBA" id="ARBA00004514"/>
    </source>
</evidence>
<feature type="domain" description="Ubiquitin-like" evidence="4">
    <location>
        <begin position="28"/>
        <end position="104"/>
    </location>
</feature>
<evidence type="ECO:0000259" key="4">
    <source>
        <dbReference type="PROSITE" id="PS50053"/>
    </source>
</evidence>
<dbReference type="FunFam" id="3.10.20.90:FF:000264">
    <property type="entry name" value="ISG15 ubiquitin-like modifier"/>
    <property type="match status" value="1"/>
</dbReference>
<dbReference type="SMART" id="SM00213">
    <property type="entry name" value="UBQ"/>
    <property type="match status" value="2"/>
</dbReference>
<dbReference type="SUPFAM" id="SSF54236">
    <property type="entry name" value="Ubiquitin-like"/>
    <property type="match status" value="2"/>
</dbReference>
<feature type="region of interest" description="Disordered" evidence="3">
    <location>
        <begin position="1"/>
        <end position="20"/>
    </location>
</feature>
<name>A0A9B0WXQ4_CHRAS</name>
<protein>
    <submittedName>
        <fullName evidence="6">Ubiquitin-like protein ISG15</fullName>
    </submittedName>
</protein>
<dbReference type="GO" id="GO:0071818">
    <property type="term" value="C:BAT3 complex"/>
    <property type="evidence" value="ECO:0007669"/>
    <property type="project" value="TreeGrafter"/>
</dbReference>
<evidence type="ECO:0000256" key="3">
    <source>
        <dbReference type="SAM" id="MobiDB-lite"/>
    </source>
</evidence>
<comment type="subcellular location">
    <subcellularLocation>
        <location evidence="1">Cytoplasm</location>
        <location evidence="1">Cytosol</location>
    </subcellularLocation>
</comment>
<dbReference type="GO" id="GO:0006620">
    <property type="term" value="P:post-translational protein targeting to endoplasmic reticulum membrane"/>
    <property type="evidence" value="ECO:0007669"/>
    <property type="project" value="InterPro"/>
</dbReference>
<dbReference type="AlphaFoldDB" id="A0A9B0WXQ4"/>
<evidence type="ECO:0000313" key="6">
    <source>
        <dbReference type="RefSeq" id="XP_006871816.1"/>
    </source>
</evidence>
<dbReference type="CTD" id="9636"/>
<dbReference type="InterPro" id="IPR000626">
    <property type="entry name" value="Ubiquitin-like_dom"/>
</dbReference>
<keyword evidence="5" id="KW-1185">Reference proteome</keyword>